<dbReference type="EMBL" id="CP092870">
    <property type="protein sequence ID" value="UYV70748.1"/>
    <property type="molecule type" value="Genomic_DNA"/>
</dbReference>
<protein>
    <submittedName>
        <fullName evidence="1">Uncharacterized protein</fullName>
    </submittedName>
</protein>
<gene>
    <name evidence="1" type="ORF">LAZ67_8000451</name>
</gene>
<accession>A0ABY6KQ08</accession>
<evidence type="ECO:0000313" key="2">
    <source>
        <dbReference type="Proteomes" id="UP001235939"/>
    </source>
</evidence>
<evidence type="ECO:0000313" key="1">
    <source>
        <dbReference type="EMBL" id="UYV70748.1"/>
    </source>
</evidence>
<reference evidence="1 2" key="1">
    <citation type="submission" date="2022-01" db="EMBL/GenBank/DDBJ databases">
        <title>A chromosomal length assembly of Cordylochernes scorpioides.</title>
        <authorList>
            <person name="Zeh D."/>
            <person name="Zeh J."/>
        </authorList>
    </citation>
    <scope>NUCLEOTIDE SEQUENCE [LARGE SCALE GENOMIC DNA]</scope>
    <source>
        <strain evidence="1">IN4F17</strain>
        <tissue evidence="1">Whole Body</tissue>
    </source>
</reference>
<sequence>MKRCRNPGSNQGPLDLQSNTFPTELFLLKNPSGEGEKSDHTSPLWTLGIFDQILVRFQGEYFNLDGKLRRSRRLQSLPPLLVEMVNEEEKPHVQPAAFTYLQQPRNPPNFSGKGSELAHL</sequence>
<proteinExistence type="predicted"/>
<dbReference type="Proteomes" id="UP001235939">
    <property type="component" value="Chromosome 08"/>
</dbReference>
<organism evidence="1 2">
    <name type="scientific">Cordylochernes scorpioides</name>
    <dbReference type="NCBI Taxonomy" id="51811"/>
    <lineage>
        <taxon>Eukaryota</taxon>
        <taxon>Metazoa</taxon>
        <taxon>Ecdysozoa</taxon>
        <taxon>Arthropoda</taxon>
        <taxon>Chelicerata</taxon>
        <taxon>Arachnida</taxon>
        <taxon>Pseudoscorpiones</taxon>
        <taxon>Cheliferoidea</taxon>
        <taxon>Chernetidae</taxon>
        <taxon>Cordylochernes</taxon>
    </lineage>
</organism>
<keyword evidence="2" id="KW-1185">Reference proteome</keyword>
<name>A0ABY6KQ08_9ARAC</name>